<dbReference type="AlphaFoldDB" id="A0A2G1MFK1"/>
<evidence type="ECO:0000256" key="2">
    <source>
        <dbReference type="SAM" id="Phobius"/>
    </source>
</evidence>
<feature type="transmembrane region" description="Helical" evidence="2">
    <location>
        <begin position="63"/>
        <end position="90"/>
    </location>
</feature>
<feature type="compositionally biased region" description="Basic and acidic residues" evidence="1">
    <location>
        <begin position="1"/>
        <end position="14"/>
    </location>
</feature>
<dbReference type="Proteomes" id="UP000221860">
    <property type="component" value="Unassembled WGS sequence"/>
</dbReference>
<protein>
    <recommendedName>
        <fullName evidence="5">Phage holin family protein</fullName>
    </recommendedName>
</protein>
<comment type="caution">
    <text evidence="3">The sequence shown here is derived from an EMBL/GenBank/DDBJ whole genome shotgun (WGS) entry which is preliminary data.</text>
</comment>
<keyword evidence="2" id="KW-1133">Transmembrane helix</keyword>
<dbReference type="OrthoDB" id="7865288at2"/>
<dbReference type="InterPro" id="IPR009937">
    <property type="entry name" value="Phage_holin_3_6"/>
</dbReference>
<dbReference type="RefSeq" id="WP_099277294.1">
    <property type="nucleotide sequence ID" value="NZ_CANMUC010000001.1"/>
</dbReference>
<dbReference type="EMBL" id="NQWH01000015">
    <property type="protein sequence ID" value="PHP27452.1"/>
    <property type="molecule type" value="Genomic_DNA"/>
</dbReference>
<proteinExistence type="predicted"/>
<evidence type="ECO:0000313" key="4">
    <source>
        <dbReference type="Proteomes" id="UP000221860"/>
    </source>
</evidence>
<evidence type="ECO:0008006" key="5">
    <source>
        <dbReference type="Google" id="ProtNLM"/>
    </source>
</evidence>
<evidence type="ECO:0000256" key="1">
    <source>
        <dbReference type="SAM" id="MobiDB-lite"/>
    </source>
</evidence>
<keyword evidence="2" id="KW-0812">Transmembrane</keyword>
<accession>A0A2G1MFK1</accession>
<reference evidence="3 4" key="1">
    <citation type="submission" date="2017-08" db="EMBL/GenBank/DDBJ databases">
        <title>Draft Genome Sequence of Loktanella cinnabarina Strain XM1, Isolated from Coastal Surface Water.</title>
        <authorList>
            <person name="Ma R."/>
            <person name="Wang J."/>
            <person name="Wang Q."/>
            <person name="Ma Z."/>
            <person name="Li J."/>
            <person name="Chen L."/>
        </authorList>
    </citation>
    <scope>NUCLEOTIDE SEQUENCE [LARGE SCALE GENOMIC DNA]</scope>
    <source>
        <strain evidence="3 4">XM1</strain>
    </source>
</reference>
<feature type="region of interest" description="Disordered" evidence="1">
    <location>
        <begin position="1"/>
        <end position="26"/>
    </location>
</feature>
<sequence length="149" mass="15238">MTHTDPHTDPHHDPAPGTTTRVEGKSTGSLLSEALNHVSGLVRKEVDLARAEMSRAVGRAGMGIGLIVGAVILSLTALNVLATAFVAWLAETGLGPGLSALIVGLVILVIAAILVKVGINRVKAVTNAPKRSADSIRKDAAAVKGAIND</sequence>
<dbReference type="Pfam" id="PF07332">
    <property type="entry name" value="Phage_holin_3_6"/>
    <property type="match status" value="1"/>
</dbReference>
<evidence type="ECO:0000313" key="3">
    <source>
        <dbReference type="EMBL" id="PHP27452.1"/>
    </source>
</evidence>
<organism evidence="3 4">
    <name type="scientific">Limimaricola cinnabarinus</name>
    <dbReference type="NCBI Taxonomy" id="1125964"/>
    <lineage>
        <taxon>Bacteria</taxon>
        <taxon>Pseudomonadati</taxon>
        <taxon>Pseudomonadota</taxon>
        <taxon>Alphaproteobacteria</taxon>
        <taxon>Rhodobacterales</taxon>
        <taxon>Paracoccaceae</taxon>
        <taxon>Limimaricola</taxon>
    </lineage>
</organism>
<feature type="transmembrane region" description="Helical" evidence="2">
    <location>
        <begin position="96"/>
        <end position="115"/>
    </location>
</feature>
<keyword evidence="4" id="KW-1185">Reference proteome</keyword>
<gene>
    <name evidence="3" type="ORF">CJ301_11055</name>
</gene>
<name>A0A2G1MFK1_9RHOB</name>
<keyword evidence="2" id="KW-0472">Membrane</keyword>